<dbReference type="Pfam" id="PF00929">
    <property type="entry name" value="RNase_T"/>
    <property type="match status" value="1"/>
</dbReference>
<dbReference type="SUPFAM" id="SSF53098">
    <property type="entry name" value="Ribonuclease H-like"/>
    <property type="match status" value="1"/>
</dbReference>
<dbReference type="AlphaFoldDB" id="A0A7Y0ETU6"/>
<evidence type="ECO:0000313" key="2">
    <source>
        <dbReference type="EMBL" id="NMM96305.1"/>
    </source>
</evidence>
<reference evidence="2 3" key="1">
    <citation type="submission" date="2020-02" db="EMBL/GenBank/DDBJ databases">
        <title>Characterization of phylogenetic diversity of novel bifidobacterial species isolated in Czech ZOOs.</title>
        <authorList>
            <person name="Lugli G.A."/>
            <person name="Vera N.B."/>
            <person name="Ventura M."/>
        </authorList>
    </citation>
    <scope>NUCLEOTIDE SEQUENCE [LARGE SCALE GENOMIC DNA]</scope>
    <source>
        <strain evidence="2 3">DSM 109960</strain>
    </source>
</reference>
<keyword evidence="3" id="KW-1185">Reference proteome</keyword>
<name>A0A7Y0ETU6_9BIFI</name>
<comment type="caution">
    <text evidence="2">The sequence shown here is derived from an EMBL/GenBank/DDBJ whole genome shotgun (WGS) entry which is preliminary data.</text>
</comment>
<dbReference type="EMBL" id="JAAIIF010000008">
    <property type="protein sequence ID" value="NMM96305.1"/>
    <property type="molecule type" value="Genomic_DNA"/>
</dbReference>
<proteinExistence type="predicted"/>
<evidence type="ECO:0000313" key="3">
    <source>
        <dbReference type="Proteomes" id="UP000529710"/>
    </source>
</evidence>
<organism evidence="2 3">
    <name type="scientific">Bifidobacterium erythrocebi</name>
    <dbReference type="NCBI Taxonomy" id="2675325"/>
    <lineage>
        <taxon>Bacteria</taxon>
        <taxon>Bacillati</taxon>
        <taxon>Actinomycetota</taxon>
        <taxon>Actinomycetes</taxon>
        <taxon>Bifidobacteriales</taxon>
        <taxon>Bifidobacteriaceae</taxon>
        <taxon>Bifidobacterium</taxon>
    </lineage>
</organism>
<dbReference type="InterPro" id="IPR013520">
    <property type="entry name" value="Ribonucl_H"/>
</dbReference>
<gene>
    <name evidence="2" type="ORF">G1C98_1041</name>
</gene>
<accession>A0A7Y0ETU6</accession>
<evidence type="ECO:0000259" key="1">
    <source>
        <dbReference type="Pfam" id="PF00929"/>
    </source>
</evidence>
<dbReference type="Gene3D" id="3.30.420.10">
    <property type="entry name" value="Ribonuclease H-like superfamily/Ribonuclease H"/>
    <property type="match status" value="1"/>
</dbReference>
<protein>
    <submittedName>
        <fullName evidence="2">Oligoribonuclease</fullName>
    </submittedName>
</protein>
<sequence length="184" mass="21270">MNELKPDALLWIDVETTGIDPEHDQLLEIAIRCTSTDAGTDIAACHRIIRPERLDLTAMDHTVFTMHTDNGLLHAILDADPQTHSPQAARNAIEETIENLADRFHLIPAGTNPAFDLAFTRKAGYQIDGLLDYRALDLSTLRWWRRFHHRPDPWADHHATSHRALDCIQRDIREYRHYHQEEDQ</sequence>
<dbReference type="GO" id="GO:0003676">
    <property type="term" value="F:nucleic acid binding"/>
    <property type="evidence" value="ECO:0007669"/>
    <property type="project" value="InterPro"/>
</dbReference>
<dbReference type="InterPro" id="IPR012337">
    <property type="entry name" value="RNaseH-like_sf"/>
</dbReference>
<dbReference type="InterPro" id="IPR036397">
    <property type="entry name" value="RNaseH_sf"/>
</dbReference>
<dbReference type="GO" id="GO:0004527">
    <property type="term" value="F:exonuclease activity"/>
    <property type="evidence" value="ECO:0007669"/>
    <property type="project" value="UniProtKB-ARBA"/>
</dbReference>
<dbReference type="Proteomes" id="UP000529710">
    <property type="component" value="Unassembled WGS sequence"/>
</dbReference>
<feature type="domain" description="Exonuclease" evidence="1">
    <location>
        <begin position="10"/>
        <end position="57"/>
    </location>
</feature>
<dbReference type="RefSeq" id="WP_169079948.1">
    <property type="nucleotide sequence ID" value="NZ_JAAIIF010000008.1"/>
</dbReference>